<dbReference type="Pfam" id="PF00135">
    <property type="entry name" value="COesterase"/>
    <property type="match status" value="1"/>
</dbReference>
<keyword evidence="2" id="KW-0719">Serine esterase</keyword>
<dbReference type="OrthoDB" id="9000293at2759"/>
<name>V4CDP0_LOTGI</name>
<dbReference type="PROSITE" id="PS00122">
    <property type="entry name" value="CARBOXYLESTERASE_B_1"/>
    <property type="match status" value="1"/>
</dbReference>
<evidence type="ECO:0000256" key="6">
    <source>
        <dbReference type="RuleBase" id="RU361235"/>
    </source>
</evidence>
<dbReference type="PROSITE" id="PS00941">
    <property type="entry name" value="CARBOXYLESTERASE_B_2"/>
    <property type="match status" value="1"/>
</dbReference>
<dbReference type="EC" id="3.1.1.-" evidence="6"/>
<dbReference type="GO" id="GO:0005615">
    <property type="term" value="C:extracellular space"/>
    <property type="evidence" value="ECO:0007669"/>
    <property type="project" value="TreeGrafter"/>
</dbReference>
<gene>
    <name evidence="8" type="ORF">LOTGIDRAFT_113227</name>
</gene>
<dbReference type="OMA" id="KASNCAD"/>
<dbReference type="GO" id="GO:0019695">
    <property type="term" value="P:choline metabolic process"/>
    <property type="evidence" value="ECO:0007669"/>
    <property type="project" value="TreeGrafter"/>
</dbReference>
<dbReference type="PANTHER" id="PTHR43918:SF12">
    <property type="entry name" value="ACETYLCHOLINESTERASE 1"/>
    <property type="match status" value="1"/>
</dbReference>
<evidence type="ECO:0000313" key="8">
    <source>
        <dbReference type="EMBL" id="ESP00050.1"/>
    </source>
</evidence>
<accession>V4CDP0</accession>
<dbReference type="HOGENOM" id="CLU_006586_13_0_1"/>
<dbReference type="InterPro" id="IPR019826">
    <property type="entry name" value="Carboxylesterase_B_AS"/>
</dbReference>
<dbReference type="KEGG" id="lgi:LOTGIDRAFT_113227"/>
<dbReference type="CDD" id="cd00312">
    <property type="entry name" value="Esterase_lipase"/>
    <property type="match status" value="1"/>
</dbReference>
<comment type="similarity">
    <text evidence="1 6">Belongs to the type-B carboxylesterase/lipase family.</text>
</comment>
<dbReference type="InterPro" id="IPR002018">
    <property type="entry name" value="CarbesteraseB"/>
</dbReference>
<dbReference type="PANTHER" id="PTHR43918">
    <property type="entry name" value="ACETYLCHOLINESTERASE"/>
    <property type="match status" value="1"/>
</dbReference>
<keyword evidence="4" id="KW-1015">Disulfide bond</keyword>
<dbReference type="EMBL" id="KB200869">
    <property type="protein sequence ID" value="ESP00050.1"/>
    <property type="molecule type" value="Genomic_DNA"/>
</dbReference>
<dbReference type="GeneID" id="20230929"/>
<feature type="active site" description="Charge relay system" evidence="5">
    <location>
        <position position="462"/>
    </location>
</feature>
<protein>
    <recommendedName>
        <fullName evidence="6">Carboxylic ester hydrolase</fullName>
        <ecNumber evidence="6">3.1.1.-</ecNumber>
    </recommendedName>
</protein>
<dbReference type="InterPro" id="IPR000997">
    <property type="entry name" value="Cholinesterase"/>
</dbReference>
<evidence type="ECO:0000313" key="9">
    <source>
        <dbReference type="Proteomes" id="UP000030746"/>
    </source>
</evidence>
<dbReference type="FunFam" id="3.40.50.1820:FF:000029">
    <property type="entry name" value="Acetylcholinesterase"/>
    <property type="match status" value="1"/>
</dbReference>
<evidence type="ECO:0000256" key="3">
    <source>
        <dbReference type="ARBA" id="ARBA00022801"/>
    </source>
</evidence>
<dbReference type="Gene3D" id="3.40.50.1820">
    <property type="entry name" value="alpha/beta hydrolase"/>
    <property type="match status" value="1"/>
</dbReference>
<organism evidence="8 9">
    <name type="scientific">Lottia gigantea</name>
    <name type="common">Giant owl limpet</name>
    <dbReference type="NCBI Taxonomy" id="225164"/>
    <lineage>
        <taxon>Eukaryota</taxon>
        <taxon>Metazoa</taxon>
        <taxon>Spiralia</taxon>
        <taxon>Lophotrochozoa</taxon>
        <taxon>Mollusca</taxon>
        <taxon>Gastropoda</taxon>
        <taxon>Patellogastropoda</taxon>
        <taxon>Lottioidea</taxon>
        <taxon>Lottiidae</taxon>
        <taxon>Lottia</taxon>
    </lineage>
</organism>
<dbReference type="STRING" id="225164.V4CDP0"/>
<feature type="active site" description="Acyl-ester intermediate" evidence="5">
    <location>
        <position position="224"/>
    </location>
</feature>
<feature type="active site" description="Charge relay system" evidence="5">
    <location>
        <position position="350"/>
    </location>
</feature>
<dbReference type="InterPro" id="IPR029058">
    <property type="entry name" value="AB_hydrolase_fold"/>
</dbReference>
<evidence type="ECO:0000256" key="1">
    <source>
        <dbReference type="ARBA" id="ARBA00005964"/>
    </source>
</evidence>
<evidence type="ECO:0000256" key="5">
    <source>
        <dbReference type="PIRSR" id="PIRSR600997-1"/>
    </source>
</evidence>
<evidence type="ECO:0000256" key="2">
    <source>
        <dbReference type="ARBA" id="ARBA00022487"/>
    </source>
</evidence>
<keyword evidence="9" id="KW-1185">Reference proteome</keyword>
<evidence type="ECO:0000256" key="4">
    <source>
        <dbReference type="ARBA" id="ARBA00023157"/>
    </source>
</evidence>
<dbReference type="RefSeq" id="XP_009049241.1">
    <property type="nucleotide sequence ID" value="XM_009050993.1"/>
</dbReference>
<dbReference type="InterPro" id="IPR050654">
    <property type="entry name" value="AChE-related_enzymes"/>
</dbReference>
<reference evidence="8 9" key="1">
    <citation type="journal article" date="2013" name="Nature">
        <title>Insights into bilaterian evolution from three spiralian genomes.</title>
        <authorList>
            <person name="Simakov O."/>
            <person name="Marletaz F."/>
            <person name="Cho S.J."/>
            <person name="Edsinger-Gonzales E."/>
            <person name="Havlak P."/>
            <person name="Hellsten U."/>
            <person name="Kuo D.H."/>
            <person name="Larsson T."/>
            <person name="Lv J."/>
            <person name="Arendt D."/>
            <person name="Savage R."/>
            <person name="Osoegawa K."/>
            <person name="de Jong P."/>
            <person name="Grimwood J."/>
            <person name="Chapman J.A."/>
            <person name="Shapiro H."/>
            <person name="Aerts A."/>
            <person name="Otillar R.P."/>
            <person name="Terry A.Y."/>
            <person name="Boore J.L."/>
            <person name="Grigoriev I.V."/>
            <person name="Lindberg D.R."/>
            <person name="Seaver E.C."/>
            <person name="Weisblat D.A."/>
            <person name="Putnam N.H."/>
            <person name="Rokhsar D.S."/>
        </authorList>
    </citation>
    <scope>NUCLEOTIDE SEQUENCE [LARGE SCALE GENOMIC DNA]</scope>
</reference>
<dbReference type="ESTHER" id="lotgi-ACHE2">
    <property type="family name" value="ACHE"/>
</dbReference>
<feature type="chain" id="PRO_5005148374" description="Carboxylic ester hydrolase" evidence="6">
    <location>
        <begin position="26"/>
        <end position="562"/>
    </location>
</feature>
<sequence length="562" mass="62886">MFLLGPAISVVILTIGGFVHETVEAQPQIVTTHGTVEGFTQTVLDVEVDTYLGIPFATPPVGNLRFKRPVDVQQWNETLHVKTPHNSCYTFIDTSFDRRPGVEMWNPNTNMSEDCLYLNIWVPRGNSSNSTTPMATMIWIFGGGFFAGTPTLEVYDGKYLAAHSDVIVASINYRTGPLGFLYMGTQAAPGNMGLLDQQLALRWIFRNIELFGGDKSRITLFGESAGAASAGYHSLSSGSFDFFNRSIMMSSAVPVYWTLTSNDTAESRARDFALFFKCPVNDKDAMLECLMSKSPVELSDNQFAVSVTGFLGVPFPPVVDGEFLTDDPDSLFKRDEYKKVDVLLGVVKDEGSYWLIYGLPQYFALVNNRSLNYSEFVTAIDSLLPEANDNVKKAVIALYAESTPSEFRNYRDIMDDIMGDQTFKCPVMQYAHIAAQSSKVYLYSFEERMSNLPWPEWMGVPHGYEVEVVFGLPLNESLGYTSAEVDFSKRVMTYWSNFAKTGDPNSATVANWPVYTDSRQEYAILDNTTQDYIQTGLRAQQCNFWSSIVPLLKPGKYKMTFS</sequence>
<dbReference type="InterPro" id="IPR019819">
    <property type="entry name" value="Carboxylesterase_B_CS"/>
</dbReference>
<feature type="domain" description="Carboxylesterase type B" evidence="7">
    <location>
        <begin position="26"/>
        <end position="545"/>
    </location>
</feature>
<dbReference type="CTD" id="20230929"/>
<dbReference type="Proteomes" id="UP000030746">
    <property type="component" value="Unassembled WGS sequence"/>
</dbReference>
<dbReference type="AlphaFoldDB" id="V4CDP0"/>
<dbReference type="GO" id="GO:0005886">
    <property type="term" value="C:plasma membrane"/>
    <property type="evidence" value="ECO:0007669"/>
    <property type="project" value="TreeGrafter"/>
</dbReference>
<proteinExistence type="inferred from homology"/>
<evidence type="ECO:0000259" key="7">
    <source>
        <dbReference type="Pfam" id="PF00135"/>
    </source>
</evidence>
<dbReference type="GO" id="GO:0006581">
    <property type="term" value="P:acetylcholine catabolic process"/>
    <property type="evidence" value="ECO:0007669"/>
    <property type="project" value="TreeGrafter"/>
</dbReference>
<keyword evidence="6" id="KW-0732">Signal</keyword>
<dbReference type="PRINTS" id="PR00878">
    <property type="entry name" value="CHOLNESTRASE"/>
</dbReference>
<keyword evidence="3 6" id="KW-0378">Hydrolase</keyword>
<dbReference type="GO" id="GO:0003990">
    <property type="term" value="F:acetylcholinesterase activity"/>
    <property type="evidence" value="ECO:0007669"/>
    <property type="project" value="TreeGrafter"/>
</dbReference>
<dbReference type="SUPFAM" id="SSF53474">
    <property type="entry name" value="alpha/beta-Hydrolases"/>
    <property type="match status" value="1"/>
</dbReference>
<feature type="signal peptide" evidence="6">
    <location>
        <begin position="1"/>
        <end position="25"/>
    </location>
</feature>